<dbReference type="RefSeq" id="WP_158345185.1">
    <property type="nucleotide sequence ID" value="NZ_AP019379.1"/>
</dbReference>
<keyword evidence="2 4" id="KW-0808">Transferase</keyword>
<dbReference type="Pfam" id="PF00202">
    <property type="entry name" value="Aminotran_3"/>
    <property type="match status" value="1"/>
</dbReference>
<comment type="catalytic activity">
    <reaction evidence="4">
        <text>N-succinyl-(2S,6S)-2,6-diaminopimelate + 2-oxoglutarate = (S)-2-succinylamino-6-oxoheptanedioate + L-glutamate</text>
        <dbReference type="Rhea" id="RHEA:11960"/>
        <dbReference type="ChEBI" id="CHEBI:15685"/>
        <dbReference type="ChEBI" id="CHEBI:16810"/>
        <dbReference type="ChEBI" id="CHEBI:29985"/>
        <dbReference type="ChEBI" id="CHEBI:58087"/>
        <dbReference type="EC" id="2.6.1.17"/>
    </reaction>
</comment>
<dbReference type="NCBIfam" id="NF003468">
    <property type="entry name" value="PRK05093.1"/>
    <property type="match status" value="1"/>
</dbReference>
<comment type="pathway">
    <text evidence="4">Amino-acid biosynthesis; L-arginine biosynthesis; N(2)-acetyl-L-ornithine from L-glutamate: step 4/4.</text>
</comment>
<dbReference type="InterPro" id="IPR015424">
    <property type="entry name" value="PyrdxlP-dep_Trfase"/>
</dbReference>
<dbReference type="GO" id="GO:0003992">
    <property type="term" value="F:N2-acetyl-L-ornithine:2-oxoglutarate 5-aminotransferase activity"/>
    <property type="evidence" value="ECO:0007669"/>
    <property type="project" value="UniProtKB-UniRule"/>
</dbReference>
<dbReference type="PANTHER" id="PTHR11986:SF113">
    <property type="entry name" value="SUCCINYLORNITHINE TRANSAMINASE"/>
    <property type="match status" value="1"/>
</dbReference>
<evidence type="ECO:0000256" key="3">
    <source>
        <dbReference type="ARBA" id="ARBA00022898"/>
    </source>
</evidence>
<dbReference type="CDD" id="cd00610">
    <property type="entry name" value="OAT_like"/>
    <property type="match status" value="1"/>
</dbReference>
<dbReference type="FunFam" id="3.40.640.10:FF:000004">
    <property type="entry name" value="Acetylornithine aminotransferase"/>
    <property type="match status" value="1"/>
</dbReference>
<organism evidence="5 6">
    <name type="scientific">Buchnera aphidicola</name>
    <name type="common">Nipponaphis monzeni</name>
    <dbReference type="NCBI Taxonomy" id="2495405"/>
    <lineage>
        <taxon>Bacteria</taxon>
        <taxon>Pseudomonadati</taxon>
        <taxon>Pseudomonadota</taxon>
        <taxon>Gammaproteobacteria</taxon>
        <taxon>Enterobacterales</taxon>
        <taxon>Erwiniaceae</taxon>
        <taxon>Buchnera</taxon>
    </lineage>
</organism>
<evidence type="ECO:0000256" key="2">
    <source>
        <dbReference type="ARBA" id="ARBA00022679"/>
    </source>
</evidence>
<comment type="pathway">
    <text evidence="4">Amino-acid biosynthesis; L-lysine biosynthesis via DAP pathway; LL-2,6-diaminopimelate from (S)-tetrahydrodipicolinate (succinylase route): step 2/3.</text>
</comment>
<feature type="binding site" evidence="4">
    <location>
        <position position="283"/>
    </location>
    <ligand>
        <name>N(2)-acetyl-L-ornithine</name>
        <dbReference type="ChEBI" id="CHEBI:57805"/>
    </ligand>
</feature>
<keyword evidence="1 4" id="KW-0032">Aminotransferase</keyword>
<dbReference type="InterPro" id="IPR005814">
    <property type="entry name" value="Aminotrans_3"/>
</dbReference>
<dbReference type="GO" id="GO:0006526">
    <property type="term" value="P:L-arginine biosynthetic process"/>
    <property type="evidence" value="ECO:0007669"/>
    <property type="project" value="UniProtKB-UniRule"/>
</dbReference>
<dbReference type="GO" id="GO:0009089">
    <property type="term" value="P:lysine biosynthetic process via diaminopimelate"/>
    <property type="evidence" value="ECO:0007669"/>
    <property type="project" value="UniProtKB-UniRule"/>
</dbReference>
<feature type="binding site" evidence="4">
    <location>
        <position position="144"/>
    </location>
    <ligand>
        <name>N(2)-acetyl-L-ornithine</name>
        <dbReference type="ChEBI" id="CHEBI:57805"/>
    </ligand>
</feature>
<comment type="catalytic activity">
    <reaction evidence="4">
        <text>N(2)-acetyl-L-ornithine + 2-oxoglutarate = N-acetyl-L-glutamate 5-semialdehyde + L-glutamate</text>
        <dbReference type="Rhea" id="RHEA:18049"/>
        <dbReference type="ChEBI" id="CHEBI:16810"/>
        <dbReference type="ChEBI" id="CHEBI:29123"/>
        <dbReference type="ChEBI" id="CHEBI:29985"/>
        <dbReference type="ChEBI" id="CHEBI:57805"/>
        <dbReference type="EC" id="2.6.1.11"/>
    </reaction>
</comment>
<dbReference type="SUPFAM" id="SSF53383">
    <property type="entry name" value="PLP-dependent transferases"/>
    <property type="match status" value="1"/>
</dbReference>
<dbReference type="PIRSF" id="PIRSF000521">
    <property type="entry name" value="Transaminase_4ab_Lys_Orn"/>
    <property type="match status" value="1"/>
</dbReference>
<feature type="binding site" evidence="4">
    <location>
        <position position="141"/>
    </location>
    <ligand>
        <name>pyridoxal 5'-phosphate</name>
        <dbReference type="ChEBI" id="CHEBI:597326"/>
    </ligand>
</feature>
<feature type="binding site" evidence="4">
    <location>
        <begin position="226"/>
        <end position="229"/>
    </location>
    <ligand>
        <name>pyridoxal 5'-phosphate</name>
        <dbReference type="ChEBI" id="CHEBI:597326"/>
    </ligand>
</feature>
<accession>A0A455TAS7</accession>
<dbReference type="PROSITE" id="PS00600">
    <property type="entry name" value="AA_TRANSFER_CLASS_3"/>
    <property type="match status" value="1"/>
</dbReference>
<evidence type="ECO:0000313" key="5">
    <source>
        <dbReference type="EMBL" id="BBI01410.1"/>
    </source>
</evidence>
<dbReference type="InterPro" id="IPR015421">
    <property type="entry name" value="PyrdxlP-dep_Trfase_major"/>
</dbReference>
<dbReference type="Gene3D" id="3.90.1150.10">
    <property type="entry name" value="Aspartate Aminotransferase, domain 1"/>
    <property type="match status" value="1"/>
</dbReference>
<dbReference type="InterPro" id="IPR004636">
    <property type="entry name" value="AcOrn/SuccOrn_fam"/>
</dbReference>
<dbReference type="InterPro" id="IPR050103">
    <property type="entry name" value="Class-III_PLP-dep_AT"/>
</dbReference>
<gene>
    <name evidence="4 5" type="primary">argD</name>
    <name evidence="4" type="synonym">dapC</name>
    <name evidence="5" type="ORF">BUCNMO_407</name>
</gene>
<dbReference type="EMBL" id="AP019379">
    <property type="protein sequence ID" value="BBI01410.1"/>
    <property type="molecule type" value="Genomic_DNA"/>
</dbReference>
<reference evidence="5 6" key="1">
    <citation type="journal article" date="2019" name="Proc. Natl. Acad. Sci. U.S.A.">
        <title>Exaggeration and cooption of innate immunity for social defense.</title>
        <authorList>
            <person name="Kutsukake M."/>
            <person name="Moriyama M."/>
            <person name="Shigenobu S."/>
            <person name="Meng X.-Y."/>
            <person name="Nikoh N."/>
            <person name="Noda C."/>
            <person name="Kobayashi S."/>
            <person name="Fukatsu T."/>
        </authorList>
    </citation>
    <scope>NUCLEOTIDE SEQUENCE [LARGE SCALE GENOMIC DNA]</scope>
    <source>
        <strain evidence="5 6">Nmo</strain>
    </source>
</reference>
<dbReference type="PANTHER" id="PTHR11986">
    <property type="entry name" value="AMINOTRANSFERASE CLASS III"/>
    <property type="match status" value="1"/>
</dbReference>
<keyword evidence="4" id="KW-0457">Lysine biosynthesis</keyword>
<dbReference type="NCBIfam" id="NF002325">
    <property type="entry name" value="PRK01278.1"/>
    <property type="match status" value="1"/>
</dbReference>
<keyword evidence="4" id="KW-0055">Arginine biosynthesis</keyword>
<comment type="subcellular location">
    <subcellularLocation>
        <location evidence="4">Cytoplasm</location>
    </subcellularLocation>
</comment>
<dbReference type="InterPro" id="IPR049704">
    <property type="entry name" value="Aminotrans_3_PPA_site"/>
</dbReference>
<name>A0A455TAS7_9GAMM</name>
<comment type="cofactor">
    <cofactor evidence="4">
        <name>pyridoxal 5'-phosphate</name>
        <dbReference type="ChEBI" id="CHEBI:597326"/>
    </cofactor>
    <text evidence="4">Binds 1 pyridoxal phosphate per subunit.</text>
</comment>
<dbReference type="Proteomes" id="UP000317544">
    <property type="component" value="Chromosome"/>
</dbReference>
<sequence>MKNKKNSLIQETYDKYILPLYKPVSIVPVKGLGSYIWDVQGKKYIDFSGGIAVTAMGHCHPMLVEILRKQSGDLWHTGNIFINEPSTKLAQKLVEASFASHVFFANSGAEANEAALKIARYYAIKKYGIKKTKIISFINSFHGRTFFTVSVGGKLKYSDCFGPVPEDIVHLPFNNLNCFKKIVDDSVCAVILETIQGEGGVIPIDVLFIQEIYKLCQKYNVLLIIDEVQTGIGRTGTLFSYEQYNIKPDMLTLAKSLGGGFPISALLTNTKVSEIVKPGLHGSTYGGNLLACSVATSVLNFINNKKVLSGVNNRSKLFFEKLYNINCELNLFKEIRIKGLLIGIELIDELPINIFDIVHICIKEGVLVLSSSTNVIRLAPSLIISYDDIKLGISYLKKAFTKIKRLCDNF</sequence>
<dbReference type="GO" id="GO:0030170">
    <property type="term" value="F:pyridoxal phosphate binding"/>
    <property type="evidence" value="ECO:0007669"/>
    <property type="project" value="InterPro"/>
</dbReference>
<dbReference type="UniPathway" id="UPA00068">
    <property type="reaction ID" value="UER00109"/>
</dbReference>
<dbReference type="GO" id="GO:0042802">
    <property type="term" value="F:identical protein binding"/>
    <property type="evidence" value="ECO:0007669"/>
    <property type="project" value="TreeGrafter"/>
</dbReference>
<evidence type="ECO:0000313" key="6">
    <source>
        <dbReference type="Proteomes" id="UP000317544"/>
    </source>
</evidence>
<comment type="subunit">
    <text evidence="4">Homodimer.</text>
</comment>
<dbReference type="NCBIfam" id="TIGR00707">
    <property type="entry name" value="argD"/>
    <property type="match status" value="1"/>
</dbReference>
<dbReference type="AlphaFoldDB" id="A0A455TAS7"/>
<feature type="modified residue" description="N6-(pyridoxal phosphate)lysine" evidence="4">
    <location>
        <position position="255"/>
    </location>
</feature>
<dbReference type="EC" id="2.6.1.17" evidence="4"/>
<dbReference type="GO" id="GO:0009016">
    <property type="term" value="F:succinyldiaminopimelate transaminase activity"/>
    <property type="evidence" value="ECO:0007669"/>
    <property type="project" value="UniProtKB-UniRule"/>
</dbReference>
<protein>
    <recommendedName>
        <fullName evidence="4">Acetylornithine/succinyldiaminopimelate aminotransferase</fullName>
        <shortName evidence="4">ACOAT</shortName>
        <shortName evidence="4">DapATase</shortName>
        <shortName evidence="4">Succinyldiaminopimelate transferase</shortName>
        <ecNumber evidence="4">2.6.1.11</ecNumber>
        <ecNumber evidence="4">2.6.1.17</ecNumber>
    </recommendedName>
</protein>
<dbReference type="UniPathway" id="UPA00034">
    <property type="reaction ID" value="UER00020"/>
</dbReference>
<keyword evidence="6" id="KW-1185">Reference proteome</keyword>
<comment type="function">
    <text evidence="4">Involved in both the arginine and lysine biosynthetic pathways.</text>
</comment>
<evidence type="ECO:0000256" key="4">
    <source>
        <dbReference type="HAMAP-Rule" id="MF_01107"/>
    </source>
</evidence>
<keyword evidence="4" id="KW-0963">Cytoplasm</keyword>
<dbReference type="GO" id="GO:0005737">
    <property type="term" value="C:cytoplasm"/>
    <property type="evidence" value="ECO:0007669"/>
    <property type="project" value="UniProtKB-SubCell"/>
</dbReference>
<keyword evidence="4" id="KW-0028">Amino-acid biosynthesis</keyword>
<evidence type="ECO:0000256" key="1">
    <source>
        <dbReference type="ARBA" id="ARBA00022576"/>
    </source>
</evidence>
<comment type="similarity">
    <text evidence="4">Belongs to the class-III pyridoxal-phosphate-dependent aminotransferase family. ArgD subfamily.</text>
</comment>
<dbReference type="OrthoDB" id="9801052at2"/>
<dbReference type="InterPro" id="IPR015422">
    <property type="entry name" value="PyrdxlP-dep_Trfase_small"/>
</dbReference>
<dbReference type="EC" id="2.6.1.11" evidence="4"/>
<feature type="binding site" evidence="4">
    <location>
        <begin position="108"/>
        <end position="109"/>
    </location>
    <ligand>
        <name>pyridoxal 5'-phosphate</name>
        <dbReference type="ChEBI" id="CHEBI:597326"/>
    </ligand>
</feature>
<dbReference type="HAMAP" id="MF_01107">
    <property type="entry name" value="ArgD_aminotrans_3"/>
    <property type="match status" value="1"/>
</dbReference>
<feature type="binding site" evidence="4">
    <location>
        <position position="284"/>
    </location>
    <ligand>
        <name>pyridoxal 5'-phosphate</name>
        <dbReference type="ChEBI" id="CHEBI:597326"/>
    </ligand>
</feature>
<proteinExistence type="inferred from homology"/>
<dbReference type="Gene3D" id="3.40.640.10">
    <property type="entry name" value="Type I PLP-dependent aspartate aminotransferase-like (Major domain)"/>
    <property type="match status" value="1"/>
</dbReference>
<keyword evidence="3 4" id="KW-0663">Pyridoxal phosphate</keyword>